<organism evidence="1 2">
    <name type="scientific">Listeria monocytogenes serotype 4a (strain M7)</name>
    <dbReference type="NCBI Taxonomy" id="1030009"/>
    <lineage>
        <taxon>Bacteria</taxon>
        <taxon>Bacillati</taxon>
        <taxon>Bacillota</taxon>
        <taxon>Bacilli</taxon>
        <taxon>Bacillales</taxon>
        <taxon>Listeriaceae</taxon>
        <taxon>Listeria</taxon>
    </lineage>
</organism>
<name>A0A0E0USI5_LISMM</name>
<dbReference type="HOGENOM" id="CLU_2409710_0_0_9"/>
<dbReference type="EMBL" id="CP002816">
    <property type="protein sequence ID" value="AEH91088.1"/>
    <property type="molecule type" value="Genomic_DNA"/>
</dbReference>
<reference evidence="1 2" key="1">
    <citation type="journal article" date="2011" name="J. Bacteriol.">
        <title>Genome sequence of the nonpathogenic Listeria monocytogenes serovar 4a strain M7.</title>
        <authorList>
            <person name="Chen J."/>
            <person name="Xia Y."/>
            <person name="Cheng C."/>
            <person name="Fang C."/>
            <person name="Shan Y."/>
            <person name="Jin G."/>
            <person name="Fang W."/>
        </authorList>
    </citation>
    <scope>NUCLEOTIDE SEQUENCE [LARGE SCALE GENOMIC DNA]</scope>
    <source>
        <strain evidence="1 2">M7</strain>
    </source>
</reference>
<protein>
    <submittedName>
        <fullName evidence="1">Uncharacterized protein</fullName>
    </submittedName>
</protein>
<proteinExistence type="predicted"/>
<evidence type="ECO:0000313" key="2">
    <source>
        <dbReference type="Proteomes" id="UP000000486"/>
    </source>
</evidence>
<dbReference type="Proteomes" id="UP000000486">
    <property type="component" value="Chromosome"/>
</dbReference>
<sequence length="89" mass="10397">MVFTEIGTYSVELFAHMNSVKKVFNRYIIEDTDLDHLKISLLKRLGNVHHFEKEKALTKEIIYTAKSIEEMVELVNIETPFGLTIRRLS</sequence>
<gene>
    <name evidence="1" type="ordered locus">LMM7_0082</name>
</gene>
<evidence type="ECO:0000313" key="1">
    <source>
        <dbReference type="EMBL" id="AEH91088.1"/>
    </source>
</evidence>
<accession>A0A0E0USI5</accession>
<dbReference type="AlphaFoldDB" id="A0A0E0USI5"/>
<dbReference type="KEGG" id="lmq:LMM7_0082"/>